<dbReference type="PANTHER" id="PTHR43077">
    <property type="entry name" value="TRANSPORT PERMEASE YVFS-RELATED"/>
    <property type="match status" value="1"/>
</dbReference>
<keyword evidence="14" id="KW-1185">Reference proteome</keyword>
<keyword evidence="10" id="KW-0175">Coiled coil</keyword>
<evidence type="ECO:0000313" key="13">
    <source>
        <dbReference type="EMBL" id="QTN00547.1"/>
    </source>
</evidence>
<feature type="coiled-coil region" evidence="10">
    <location>
        <begin position="794"/>
        <end position="870"/>
    </location>
</feature>
<dbReference type="InterPro" id="IPR023838">
    <property type="entry name" value="T7SS_EsaA"/>
</dbReference>
<keyword evidence="4" id="KW-1003">Cell membrane</keyword>
<evidence type="ECO:0000256" key="12">
    <source>
        <dbReference type="SAM" id="Phobius"/>
    </source>
</evidence>
<reference evidence="13 14" key="1">
    <citation type="submission" date="2019-12" db="EMBL/GenBank/DDBJ databases">
        <title>The whole genome sequencing of a strain isolated from a Mars analog, Dalangtan Playa.</title>
        <authorList>
            <person name="Huang T."/>
        </authorList>
    </citation>
    <scope>NUCLEOTIDE SEQUENCE [LARGE SCALE GENOMIC DNA]</scope>
    <source>
        <strain evidence="13 14">DP4-553-S</strain>
    </source>
</reference>
<accession>A0ABX7VV32</accession>
<dbReference type="NCBIfam" id="TIGR03929">
    <property type="entry name" value="T7_esaA_Nterm"/>
    <property type="match status" value="1"/>
</dbReference>
<feature type="transmembrane region" description="Helical" evidence="12">
    <location>
        <begin position="1142"/>
        <end position="1163"/>
    </location>
</feature>
<dbReference type="InterPro" id="IPR051328">
    <property type="entry name" value="T7SS_ABC-Transporter"/>
</dbReference>
<evidence type="ECO:0000256" key="9">
    <source>
        <dbReference type="ARBA" id="ARBA00046722"/>
    </source>
</evidence>
<feature type="compositionally biased region" description="Polar residues" evidence="11">
    <location>
        <begin position="614"/>
        <end position="623"/>
    </location>
</feature>
<keyword evidence="8 12" id="KW-0472">Membrane</keyword>
<proteinExistence type="inferred from homology"/>
<evidence type="ECO:0000256" key="10">
    <source>
        <dbReference type="SAM" id="Coils"/>
    </source>
</evidence>
<feature type="compositionally biased region" description="Acidic residues" evidence="11">
    <location>
        <begin position="629"/>
        <end position="644"/>
    </location>
</feature>
<feature type="transmembrane region" description="Helical" evidence="12">
    <location>
        <begin position="1061"/>
        <end position="1080"/>
    </location>
</feature>
<feature type="region of interest" description="Disordered" evidence="11">
    <location>
        <begin position="590"/>
        <end position="675"/>
    </location>
</feature>
<evidence type="ECO:0000313" key="14">
    <source>
        <dbReference type="Proteomes" id="UP000665043"/>
    </source>
</evidence>
<name>A0ABX7VV32_9BACI</name>
<evidence type="ECO:0000256" key="11">
    <source>
        <dbReference type="SAM" id="MobiDB-lite"/>
    </source>
</evidence>
<feature type="transmembrane region" description="Helical" evidence="12">
    <location>
        <begin position="1030"/>
        <end position="1055"/>
    </location>
</feature>
<evidence type="ECO:0000256" key="1">
    <source>
        <dbReference type="ARBA" id="ARBA00004651"/>
    </source>
</evidence>
<evidence type="ECO:0000256" key="3">
    <source>
        <dbReference type="ARBA" id="ARBA00020819"/>
    </source>
</evidence>
<comment type="subcellular location">
    <subcellularLocation>
        <location evidence="1">Cell membrane</location>
        <topology evidence="1">Multi-pass membrane protein</topology>
    </subcellularLocation>
</comment>
<feature type="transmembrane region" description="Helical" evidence="12">
    <location>
        <begin position="989"/>
        <end position="1009"/>
    </location>
</feature>
<keyword evidence="7" id="KW-0843">Virulence</keyword>
<evidence type="ECO:0000256" key="8">
    <source>
        <dbReference type="ARBA" id="ARBA00023136"/>
    </source>
</evidence>
<evidence type="ECO:0000256" key="5">
    <source>
        <dbReference type="ARBA" id="ARBA00022692"/>
    </source>
</evidence>
<dbReference type="RefSeq" id="WP_209365681.1">
    <property type="nucleotide sequence ID" value="NZ_CP046956.1"/>
</dbReference>
<feature type="compositionally biased region" description="Polar residues" evidence="11">
    <location>
        <begin position="590"/>
        <end position="606"/>
    </location>
</feature>
<comment type="subunit">
    <text evidence="9">Homodimer. Interacts with EssB.</text>
</comment>
<dbReference type="EMBL" id="CP046956">
    <property type="protein sequence ID" value="QTN00547.1"/>
    <property type="molecule type" value="Genomic_DNA"/>
</dbReference>
<dbReference type="PANTHER" id="PTHR43077:SF10">
    <property type="entry name" value="TRANSPORT PERMEASE PROTEIN"/>
    <property type="match status" value="1"/>
</dbReference>
<evidence type="ECO:0000256" key="4">
    <source>
        <dbReference type="ARBA" id="ARBA00022475"/>
    </source>
</evidence>
<evidence type="ECO:0000256" key="7">
    <source>
        <dbReference type="ARBA" id="ARBA00023026"/>
    </source>
</evidence>
<organism evidence="13 14">
    <name type="scientific">Sediminibacillus dalangtanensis</name>
    <dbReference type="NCBI Taxonomy" id="2729421"/>
    <lineage>
        <taxon>Bacteria</taxon>
        <taxon>Bacillati</taxon>
        <taxon>Bacillota</taxon>
        <taxon>Bacilli</taxon>
        <taxon>Bacillales</taxon>
        <taxon>Bacillaceae</taxon>
        <taxon>Sediminibacillus</taxon>
    </lineage>
</organism>
<comment type="similarity">
    <text evidence="2">Belongs to the EsaA family.</text>
</comment>
<keyword evidence="6 12" id="KW-1133">Transmembrane helix</keyword>
<keyword evidence="5 12" id="KW-0812">Transmembrane</keyword>
<evidence type="ECO:0000256" key="6">
    <source>
        <dbReference type="ARBA" id="ARBA00022989"/>
    </source>
</evidence>
<dbReference type="Proteomes" id="UP000665043">
    <property type="component" value="Chromosome"/>
</dbReference>
<protein>
    <recommendedName>
        <fullName evidence="3">Type VII secretion system accessory factor EsaA</fullName>
    </recommendedName>
</protein>
<feature type="transmembrane region" description="Helical" evidence="12">
    <location>
        <begin position="1087"/>
        <end position="1105"/>
    </location>
</feature>
<gene>
    <name evidence="13" type="primary">esaA</name>
    <name evidence="13" type="ORF">ERJ70_15330</name>
</gene>
<sequence length="1182" mass="132457">MKKLDKRWLLFLLLILILGSSLSYLALNRQTAESETKETENTQRMAIALVNEDKGASLSGEALAFGDAFVESINNRDDHDWFVVSRGVAESGLERNTYDMMIVIPDDFSEKALSIESENPEQVVLNYKINASDNEQIKTEAEKTASNILNDFNRRIIDVYFASIVGNLQDAQDNIGEIISKQAVYTQTFNTEIHNPLENYTSQFGAIKDNTQISKDSFTGFQDIVKDFETQLAENAELDENYRSGMQDVFQLAENNSSQTLDFSQSINQFDESLNQYDVEQQLENLKQANININNQFAQQDNSQTEEPPVTTFMLSRQSVSQAPTNNIKLGAAALQQHLQESLAKVEATQLEIESRLNPDNEGGYTGKVKASISSYLDEAFEGESEPLDNLLEAQDNKARNYIKNQISKLPTLDPNKLKDFGLTEDTLKDIRKTIKITKIFDPDFSLPPDSENTLEEHITDVKNHLISNGVEVFDAVHIPKNENDGQVFTLELPEGNPEFEVTNLQLKLPGKKDFQNYTDVYRDTGKVNLSPNEEGKFNIKVTLKLKENSTIDIYQPIKWTWNLTQKNITKEDEPNTAFLQEKNVSLVASTTVSNTEGESVQSETEMIQEDAEVNQNDNSSEQGAAEVTDSESEVSDNPEEPETEETKNSEEPETEEPGSGNEEKPNDKTEEETEVEVVEIINNQINRTVLTPVEKMDDTTKLLFNGAINKVAPYYKLYSAFEAYYGFDISSDGFLDKLKDSDSLHELATEESLYYLFNEKDIKDLLKDYIVEKIVDDVTAEIRQPWDNLHSRITAYQFQVQQAKRNADKLVERINTTAKEAERLNKNLAATLADVEAWRENSLQLLESNKQLQTNQEEEQTAIMALDQEFQPLLTASQSLSEQAQGNLNSAETVYDTFDQIDEQATEIQESGTDLVSQAETLSVDMTNKLLADQEFAENFKGVLANSRVGERQNEELYDFLSNPVQASNQGTMSKVGTTTTKNTFTPYYLVLICFIVVLFTAYVISTINQKRREGNPFEAEKTLAGLNAPITLVTAGIGVLEGLVIGVVSGYSMGLTDKALLLLTGVIILLITGMLLLATYLLRQLKMIGMFLLLMVLSLYLFGKNAFGSGVAGIDYLKTYSPLHYVESLLLEIWQGTANYQLSLFIIIAVAVLGVLANLFVLHRADNEGDMDDESDAEAG</sequence>
<evidence type="ECO:0000256" key="2">
    <source>
        <dbReference type="ARBA" id="ARBA00008338"/>
    </source>
</evidence>